<evidence type="ECO:0000256" key="1">
    <source>
        <dbReference type="ARBA" id="ARBA00004496"/>
    </source>
</evidence>
<dbReference type="HAMAP" id="MF_00090">
    <property type="entry name" value="PIMT"/>
    <property type="match status" value="1"/>
</dbReference>
<comment type="similarity">
    <text evidence="2 7">Belongs to the methyltransferase superfamily. L-isoaspartyl/D-aspartyl protein methyltransferase family.</text>
</comment>
<organism evidence="8">
    <name type="scientific">uncultured Sphingomonas sp</name>
    <dbReference type="NCBI Taxonomy" id="158754"/>
    <lineage>
        <taxon>Bacteria</taxon>
        <taxon>Pseudomonadati</taxon>
        <taxon>Pseudomonadota</taxon>
        <taxon>Alphaproteobacteria</taxon>
        <taxon>Sphingomonadales</taxon>
        <taxon>Sphingomonadaceae</taxon>
        <taxon>Sphingomonas</taxon>
        <taxon>environmental samples</taxon>
    </lineage>
</organism>
<reference evidence="8" key="1">
    <citation type="submission" date="2020-02" db="EMBL/GenBank/DDBJ databases">
        <authorList>
            <person name="Meier V. D."/>
        </authorList>
    </citation>
    <scope>NUCLEOTIDE SEQUENCE</scope>
    <source>
        <strain evidence="8">AVDCRST_MAG09</strain>
    </source>
</reference>
<feature type="active site" evidence="7">
    <location>
        <position position="62"/>
    </location>
</feature>
<dbReference type="PANTHER" id="PTHR11579:SF0">
    <property type="entry name" value="PROTEIN-L-ISOASPARTATE(D-ASPARTATE) O-METHYLTRANSFERASE"/>
    <property type="match status" value="1"/>
</dbReference>
<comment type="subcellular location">
    <subcellularLocation>
        <location evidence="1 7">Cytoplasm</location>
    </subcellularLocation>
</comment>
<dbReference type="InterPro" id="IPR029063">
    <property type="entry name" value="SAM-dependent_MTases_sf"/>
</dbReference>
<evidence type="ECO:0000256" key="4">
    <source>
        <dbReference type="ARBA" id="ARBA00022603"/>
    </source>
</evidence>
<dbReference type="EC" id="2.1.1.77" evidence="7"/>
<dbReference type="Gene3D" id="3.40.50.150">
    <property type="entry name" value="Vaccinia Virus protein VP39"/>
    <property type="match status" value="1"/>
</dbReference>
<dbReference type="EMBL" id="CADCVZ010000015">
    <property type="protein sequence ID" value="CAA9500561.1"/>
    <property type="molecule type" value="Genomic_DNA"/>
</dbReference>
<dbReference type="GO" id="GO:0005737">
    <property type="term" value="C:cytoplasm"/>
    <property type="evidence" value="ECO:0007669"/>
    <property type="project" value="UniProtKB-SubCell"/>
</dbReference>
<sequence length="220" mass="23881">MSDFAAARERMIERQIAGRGLRDPRLLEAFSAVPRELFVPRELEERAYDDCALPIECGQTISQPYIVALTVHAAEIGPDHRVLEVGAGSGYAAAVMSRLARAVIAVERIPALARLADERMRSLGFDNVLVLSRDGSLGCPGQAPFDAIVCAAAGPQVPQAWLEQLAPGGRIVMPVGAIEGVQQLVRVTLDRDRQPHREELEPVRFVPLIGAQAYDEPDPS</sequence>
<dbReference type="NCBIfam" id="TIGR00080">
    <property type="entry name" value="pimt"/>
    <property type="match status" value="1"/>
</dbReference>
<dbReference type="GO" id="GO:0030091">
    <property type="term" value="P:protein repair"/>
    <property type="evidence" value="ECO:0007669"/>
    <property type="project" value="UniProtKB-UniRule"/>
</dbReference>
<dbReference type="AlphaFoldDB" id="A0A6J4SPD7"/>
<name>A0A6J4SPD7_9SPHN</name>
<dbReference type="NCBIfam" id="NF001453">
    <property type="entry name" value="PRK00312.1"/>
    <property type="match status" value="1"/>
</dbReference>
<evidence type="ECO:0000256" key="7">
    <source>
        <dbReference type="HAMAP-Rule" id="MF_00090"/>
    </source>
</evidence>
<keyword evidence="6 7" id="KW-0949">S-adenosyl-L-methionine</keyword>
<keyword evidence="3 7" id="KW-0963">Cytoplasm</keyword>
<dbReference type="GO" id="GO:0004719">
    <property type="term" value="F:protein-L-isoaspartate (D-aspartate) O-methyltransferase activity"/>
    <property type="evidence" value="ECO:0007669"/>
    <property type="project" value="UniProtKB-UniRule"/>
</dbReference>
<dbReference type="CDD" id="cd02440">
    <property type="entry name" value="AdoMet_MTases"/>
    <property type="match status" value="1"/>
</dbReference>
<comment type="catalytic activity">
    <reaction evidence="7">
        <text>[protein]-L-isoaspartate + S-adenosyl-L-methionine = [protein]-L-isoaspartate alpha-methyl ester + S-adenosyl-L-homocysteine</text>
        <dbReference type="Rhea" id="RHEA:12705"/>
        <dbReference type="Rhea" id="RHEA-COMP:12143"/>
        <dbReference type="Rhea" id="RHEA-COMP:12144"/>
        <dbReference type="ChEBI" id="CHEBI:57856"/>
        <dbReference type="ChEBI" id="CHEBI:59789"/>
        <dbReference type="ChEBI" id="CHEBI:90596"/>
        <dbReference type="ChEBI" id="CHEBI:90598"/>
        <dbReference type="EC" id="2.1.1.77"/>
    </reaction>
</comment>
<protein>
    <recommendedName>
        <fullName evidence="7">Protein-L-isoaspartate O-methyltransferase</fullName>
        <ecNumber evidence="7">2.1.1.77</ecNumber>
    </recommendedName>
    <alternativeName>
        <fullName evidence="7">L-isoaspartyl protein carboxyl methyltransferase</fullName>
    </alternativeName>
    <alternativeName>
        <fullName evidence="7">Protein L-isoaspartyl methyltransferase</fullName>
    </alternativeName>
    <alternativeName>
        <fullName evidence="7">Protein-beta-aspartate methyltransferase</fullName>
        <shortName evidence="7">PIMT</shortName>
    </alternativeName>
</protein>
<evidence type="ECO:0000256" key="5">
    <source>
        <dbReference type="ARBA" id="ARBA00022679"/>
    </source>
</evidence>
<accession>A0A6J4SPD7</accession>
<comment type="function">
    <text evidence="7">Catalyzes the methyl esterification of L-isoaspartyl residues in peptides and proteins that result from spontaneous decomposition of normal L-aspartyl and L-asparaginyl residues. It plays a role in the repair and/or degradation of damaged proteins.</text>
</comment>
<dbReference type="PANTHER" id="PTHR11579">
    <property type="entry name" value="PROTEIN-L-ISOASPARTATE O-METHYLTRANSFERASE"/>
    <property type="match status" value="1"/>
</dbReference>
<dbReference type="RefSeq" id="WP_294172343.1">
    <property type="nucleotide sequence ID" value="NZ_CADCVZ010000015.1"/>
</dbReference>
<dbReference type="FunFam" id="3.40.50.150:FF:000010">
    <property type="entry name" value="Protein-L-isoaspartate O-methyltransferase"/>
    <property type="match status" value="1"/>
</dbReference>
<proteinExistence type="inferred from homology"/>
<gene>
    <name evidence="7" type="primary">pcm</name>
    <name evidence="8" type="ORF">AVDCRST_MAG09-975</name>
</gene>
<keyword evidence="5 7" id="KW-0808">Transferase</keyword>
<evidence type="ECO:0000256" key="3">
    <source>
        <dbReference type="ARBA" id="ARBA00022490"/>
    </source>
</evidence>
<dbReference type="SUPFAM" id="SSF53335">
    <property type="entry name" value="S-adenosyl-L-methionine-dependent methyltransferases"/>
    <property type="match status" value="1"/>
</dbReference>
<keyword evidence="4 7" id="KW-0489">Methyltransferase</keyword>
<dbReference type="Pfam" id="PF01135">
    <property type="entry name" value="PCMT"/>
    <property type="match status" value="1"/>
</dbReference>
<evidence type="ECO:0000313" key="8">
    <source>
        <dbReference type="EMBL" id="CAA9500561.1"/>
    </source>
</evidence>
<dbReference type="InterPro" id="IPR000682">
    <property type="entry name" value="PCMT"/>
</dbReference>
<dbReference type="GO" id="GO:0032259">
    <property type="term" value="P:methylation"/>
    <property type="evidence" value="ECO:0007669"/>
    <property type="project" value="UniProtKB-KW"/>
</dbReference>
<evidence type="ECO:0000256" key="6">
    <source>
        <dbReference type="ARBA" id="ARBA00022691"/>
    </source>
</evidence>
<evidence type="ECO:0000256" key="2">
    <source>
        <dbReference type="ARBA" id="ARBA00005369"/>
    </source>
</evidence>